<organism evidence="7 8">
    <name type="scientific">Triticum turgidum subsp. durum</name>
    <name type="common">Durum wheat</name>
    <name type="synonym">Triticum durum</name>
    <dbReference type="NCBI Taxonomy" id="4567"/>
    <lineage>
        <taxon>Eukaryota</taxon>
        <taxon>Viridiplantae</taxon>
        <taxon>Streptophyta</taxon>
        <taxon>Embryophyta</taxon>
        <taxon>Tracheophyta</taxon>
        <taxon>Spermatophyta</taxon>
        <taxon>Magnoliopsida</taxon>
        <taxon>Liliopsida</taxon>
        <taxon>Poales</taxon>
        <taxon>Poaceae</taxon>
        <taxon>BOP clade</taxon>
        <taxon>Pooideae</taxon>
        <taxon>Triticodae</taxon>
        <taxon>Triticeae</taxon>
        <taxon>Triticinae</taxon>
        <taxon>Triticum</taxon>
    </lineage>
</organism>
<dbReference type="SMART" id="SM00432">
    <property type="entry name" value="MADS"/>
    <property type="match status" value="1"/>
</dbReference>
<dbReference type="InterPro" id="IPR036879">
    <property type="entry name" value="TF_MADSbox_sf"/>
</dbReference>
<dbReference type="GO" id="GO:0000978">
    <property type="term" value="F:RNA polymerase II cis-regulatory region sequence-specific DNA binding"/>
    <property type="evidence" value="ECO:0007669"/>
    <property type="project" value="TreeGrafter"/>
</dbReference>
<keyword evidence="2" id="KW-0805">Transcription regulation</keyword>
<evidence type="ECO:0000259" key="6">
    <source>
        <dbReference type="PROSITE" id="PS50066"/>
    </source>
</evidence>
<dbReference type="Gramene" id="TRITD7Av1G030440.1">
    <property type="protein sequence ID" value="TRITD7Av1G030440.1"/>
    <property type="gene ID" value="TRITD7Av1G030440"/>
</dbReference>
<accession>A0A9R1BIT7</accession>
<evidence type="ECO:0000313" key="7">
    <source>
        <dbReference type="EMBL" id="VAI70184.1"/>
    </source>
</evidence>
<protein>
    <recommendedName>
        <fullName evidence="6">MADS-box domain-containing protein</fullName>
    </recommendedName>
</protein>
<dbReference type="GO" id="GO:0000981">
    <property type="term" value="F:DNA-binding transcription factor activity, RNA polymerase II-specific"/>
    <property type="evidence" value="ECO:0007669"/>
    <property type="project" value="TreeGrafter"/>
</dbReference>
<dbReference type="Pfam" id="PF00319">
    <property type="entry name" value="SRF-TF"/>
    <property type="match status" value="1"/>
</dbReference>
<dbReference type="SUPFAM" id="SSF55455">
    <property type="entry name" value="SRF-like"/>
    <property type="match status" value="1"/>
</dbReference>
<dbReference type="PANTHER" id="PTHR11945:SF764">
    <property type="entry name" value="AGAMOUS-LIKE MADS-BOX PROTEIN AGL62"/>
    <property type="match status" value="1"/>
</dbReference>
<dbReference type="Gene3D" id="3.40.1810.10">
    <property type="entry name" value="Transcription factor, MADS-box"/>
    <property type="match status" value="1"/>
</dbReference>
<keyword evidence="5" id="KW-0539">Nucleus</keyword>
<name>A0A9R1BIT7_TRITD</name>
<keyword evidence="8" id="KW-1185">Reference proteome</keyword>
<dbReference type="GO" id="GO:0046983">
    <property type="term" value="F:protein dimerization activity"/>
    <property type="evidence" value="ECO:0007669"/>
    <property type="project" value="InterPro"/>
</dbReference>
<dbReference type="OMA" id="HHMPSAP"/>
<evidence type="ECO:0000256" key="2">
    <source>
        <dbReference type="ARBA" id="ARBA00023015"/>
    </source>
</evidence>
<dbReference type="Proteomes" id="UP000324705">
    <property type="component" value="Chromosome 7A"/>
</dbReference>
<gene>
    <name evidence="7" type="ORF">TRITD_7Av1G030440</name>
</gene>
<evidence type="ECO:0000256" key="5">
    <source>
        <dbReference type="ARBA" id="ARBA00023242"/>
    </source>
</evidence>
<sequence>MPRRGRRLGIAYVHDDKERDVTFFKRRGGLFKSAADLNAITGARVVVILETGNKKMYSFGAPSAGPIVDAFLSAAPLGNRLTYKETSAKISRLQSEVARLDMEHGMEDKRNQLSIQHVKQIQEQYPGMMANLIFSKEQYLNLEDAKKLFNELSRVHEDTRHRLLELHHSYKTITGGASVIQNMLPSSGPPPKSLKTIPSSVHSMWDHHLSQHHMPSAPVTSAPEHNVEPLFPRVPQMFHVASAASAPLLPSYKAYLIRCKICLRQICMSRTI</sequence>
<dbReference type="GO" id="GO:0005634">
    <property type="term" value="C:nucleus"/>
    <property type="evidence" value="ECO:0007669"/>
    <property type="project" value="UniProtKB-SubCell"/>
</dbReference>
<dbReference type="InterPro" id="IPR002100">
    <property type="entry name" value="TF_MADSbox"/>
</dbReference>
<evidence type="ECO:0000256" key="1">
    <source>
        <dbReference type="ARBA" id="ARBA00004123"/>
    </source>
</evidence>
<keyword evidence="4" id="KW-0804">Transcription</keyword>
<evidence type="ECO:0000256" key="3">
    <source>
        <dbReference type="ARBA" id="ARBA00023125"/>
    </source>
</evidence>
<feature type="domain" description="MADS-box" evidence="6">
    <location>
        <begin position="3"/>
        <end position="63"/>
    </location>
</feature>
<reference evidence="7 8" key="1">
    <citation type="submission" date="2017-09" db="EMBL/GenBank/DDBJ databases">
        <authorList>
            <consortium name="International Durum Wheat Genome Sequencing Consortium (IDWGSC)"/>
            <person name="Milanesi L."/>
        </authorList>
    </citation>
    <scope>NUCLEOTIDE SEQUENCE [LARGE SCALE GENOMIC DNA]</scope>
    <source>
        <strain evidence="8">cv. Svevo</strain>
    </source>
</reference>
<dbReference type="PROSITE" id="PS50066">
    <property type="entry name" value="MADS_BOX_2"/>
    <property type="match status" value="1"/>
</dbReference>
<evidence type="ECO:0000313" key="8">
    <source>
        <dbReference type="Proteomes" id="UP000324705"/>
    </source>
</evidence>
<dbReference type="PANTHER" id="PTHR11945">
    <property type="entry name" value="MADS BOX PROTEIN"/>
    <property type="match status" value="1"/>
</dbReference>
<evidence type="ECO:0000256" key="4">
    <source>
        <dbReference type="ARBA" id="ARBA00023163"/>
    </source>
</evidence>
<dbReference type="AlphaFoldDB" id="A0A9R1BIT7"/>
<proteinExistence type="predicted"/>
<keyword evidence="3" id="KW-0238">DNA-binding</keyword>
<comment type="subcellular location">
    <subcellularLocation>
        <location evidence="1">Nucleus</location>
    </subcellularLocation>
</comment>
<dbReference type="EMBL" id="LT934123">
    <property type="protein sequence ID" value="VAI70184.1"/>
    <property type="molecule type" value="Genomic_DNA"/>
</dbReference>
<dbReference type="PRINTS" id="PR00404">
    <property type="entry name" value="MADSDOMAIN"/>
</dbReference>